<evidence type="ECO:0000256" key="1">
    <source>
        <dbReference type="SAM" id="MobiDB-lite"/>
    </source>
</evidence>
<organism evidence="4 5">
    <name type="scientific">Tilletiopsis washingtonensis</name>
    <dbReference type="NCBI Taxonomy" id="58919"/>
    <lineage>
        <taxon>Eukaryota</taxon>
        <taxon>Fungi</taxon>
        <taxon>Dikarya</taxon>
        <taxon>Basidiomycota</taxon>
        <taxon>Ustilaginomycotina</taxon>
        <taxon>Exobasidiomycetes</taxon>
        <taxon>Entylomatales</taxon>
        <taxon>Entylomatales incertae sedis</taxon>
        <taxon>Tilletiopsis</taxon>
    </lineage>
</organism>
<dbReference type="AlphaFoldDB" id="A0A316Z3W3"/>
<dbReference type="InterPro" id="IPR036691">
    <property type="entry name" value="Endo/exonu/phosph_ase_sf"/>
</dbReference>
<dbReference type="RefSeq" id="XP_025596345.1">
    <property type="nucleotide sequence ID" value="XM_025741209.1"/>
</dbReference>
<reference evidence="4 5" key="1">
    <citation type="journal article" date="2018" name="Mol. Biol. Evol.">
        <title>Broad Genomic Sampling Reveals a Smut Pathogenic Ancestry of the Fungal Clade Ustilaginomycotina.</title>
        <authorList>
            <person name="Kijpornyongpan T."/>
            <person name="Mondo S.J."/>
            <person name="Barry K."/>
            <person name="Sandor L."/>
            <person name="Lee J."/>
            <person name="Lipzen A."/>
            <person name="Pangilinan J."/>
            <person name="LaButti K."/>
            <person name="Hainaut M."/>
            <person name="Henrissat B."/>
            <person name="Grigoriev I.V."/>
            <person name="Spatafora J.W."/>
            <person name="Aime M.C."/>
        </authorList>
    </citation>
    <scope>NUCLEOTIDE SEQUENCE [LARGE SCALE GENOMIC DNA]</scope>
    <source>
        <strain evidence="4 5">MCA 4186</strain>
    </source>
</reference>
<evidence type="ECO:0000256" key="2">
    <source>
        <dbReference type="SAM" id="Phobius"/>
    </source>
</evidence>
<dbReference type="InterPro" id="IPR005135">
    <property type="entry name" value="Endo/exonuclease/phosphatase"/>
</dbReference>
<dbReference type="STRING" id="58919.A0A316Z3W3"/>
<dbReference type="GeneID" id="37268753"/>
<evidence type="ECO:0000259" key="3">
    <source>
        <dbReference type="Pfam" id="PF03372"/>
    </source>
</evidence>
<keyword evidence="2" id="KW-0812">Transmembrane</keyword>
<keyword evidence="5" id="KW-1185">Reference proteome</keyword>
<dbReference type="Pfam" id="PF03372">
    <property type="entry name" value="Exo_endo_phos"/>
    <property type="match status" value="1"/>
</dbReference>
<gene>
    <name evidence="4" type="ORF">FA09DRAFT_326411</name>
</gene>
<feature type="transmembrane region" description="Helical" evidence="2">
    <location>
        <begin position="46"/>
        <end position="68"/>
    </location>
</feature>
<name>A0A316Z3W3_9BASI</name>
<keyword evidence="2" id="KW-0472">Membrane</keyword>
<dbReference type="SUPFAM" id="SSF56219">
    <property type="entry name" value="DNase I-like"/>
    <property type="match status" value="1"/>
</dbReference>
<dbReference type="GO" id="GO:0003824">
    <property type="term" value="F:catalytic activity"/>
    <property type="evidence" value="ECO:0007669"/>
    <property type="project" value="InterPro"/>
</dbReference>
<keyword evidence="2" id="KW-1133">Transmembrane helix</keyword>
<protein>
    <recommendedName>
        <fullName evidence="3">Endonuclease/exonuclease/phosphatase domain-containing protein</fullName>
    </recommendedName>
</protein>
<accession>A0A316Z3W3</accession>
<dbReference type="EMBL" id="KZ819301">
    <property type="protein sequence ID" value="PWN96066.1"/>
    <property type="molecule type" value="Genomic_DNA"/>
</dbReference>
<feature type="region of interest" description="Disordered" evidence="1">
    <location>
        <begin position="382"/>
        <end position="413"/>
    </location>
</feature>
<sequence length="496" mass="53894">MAAQRRSEAAEADPPLMQADLAADEARSHAAPAVIVVPSFPLGRTLAGIVLGAFVVPAALMALTYGFVQLPSLWQATSPSGYASTSPARVELTLASFNLRFDGHASSSPTRRLVSKLKLGDAPTASSLEDEGQPVDGRQWGELSWSTRRHAVADIALFHNWDLFGLQEMLPNQLRDIVALLGAKTDGLPAGQPALPPLPSGEAYKYDWAGVPRNDGRSAGEAVPIFWKKELFERVPHKKGGTGTHGVEHFWLSPSGEPGSVGWDATRMCTHVALRLRQSPRQILHAINCHYDHKGLLARAESSKIVLRKAREAVQWSRQMQGAEGEEPLVVVLGDFNSPRTEAGWQNLVTGHHNTSFGAAGSESFTFIDAVLAVPLRFPNRQQPSSSSAVEHDAMQPKSPDSVLHARGRLSQPYGPDRTFIDFYPRSETAEQERIDFILLSDSGAVRSADSLALRHARNAWSIETAGVVPAWSGADAGWQVSDHHAVQVRIQRRLA</sequence>
<dbReference type="OrthoDB" id="276515at2759"/>
<dbReference type="Gene3D" id="3.60.10.10">
    <property type="entry name" value="Endonuclease/exonuclease/phosphatase"/>
    <property type="match status" value="1"/>
</dbReference>
<evidence type="ECO:0000313" key="4">
    <source>
        <dbReference type="EMBL" id="PWN96066.1"/>
    </source>
</evidence>
<evidence type="ECO:0000313" key="5">
    <source>
        <dbReference type="Proteomes" id="UP000245946"/>
    </source>
</evidence>
<feature type="domain" description="Endonuclease/exonuclease/phosphatase" evidence="3">
    <location>
        <begin position="143"/>
        <end position="484"/>
    </location>
</feature>
<proteinExistence type="predicted"/>
<dbReference type="Proteomes" id="UP000245946">
    <property type="component" value="Unassembled WGS sequence"/>
</dbReference>